<keyword evidence="8" id="KW-1133">Transmembrane helix</keyword>
<evidence type="ECO:0000256" key="4">
    <source>
        <dbReference type="ARBA" id="ARBA00022679"/>
    </source>
</evidence>
<organism evidence="10 11">
    <name type="scientific">Sphingomonas guangdongensis</name>
    <dbReference type="NCBI Taxonomy" id="1141890"/>
    <lineage>
        <taxon>Bacteria</taxon>
        <taxon>Pseudomonadati</taxon>
        <taxon>Pseudomonadota</taxon>
        <taxon>Alphaproteobacteria</taxon>
        <taxon>Sphingomonadales</taxon>
        <taxon>Sphingomonadaceae</taxon>
        <taxon>Sphingomonas</taxon>
    </lineage>
</organism>
<evidence type="ECO:0000256" key="2">
    <source>
        <dbReference type="ARBA" id="ARBA00012438"/>
    </source>
</evidence>
<dbReference type="RefSeq" id="WP_097063858.1">
    <property type="nucleotide sequence ID" value="NZ_OBMI01000002.1"/>
</dbReference>
<dbReference type="InterPro" id="IPR011495">
    <property type="entry name" value="Sig_transdc_His_kin_sub2_dim/P"/>
</dbReference>
<keyword evidence="11" id="KW-1185">Reference proteome</keyword>
<dbReference type="EMBL" id="OBMI01000002">
    <property type="protein sequence ID" value="SOB86892.1"/>
    <property type="molecule type" value="Genomic_DNA"/>
</dbReference>
<keyword evidence="3" id="KW-0597">Phosphoprotein</keyword>
<feature type="transmembrane region" description="Helical" evidence="8">
    <location>
        <begin position="239"/>
        <end position="261"/>
    </location>
</feature>
<dbReference type="GO" id="GO:0004673">
    <property type="term" value="F:protein histidine kinase activity"/>
    <property type="evidence" value="ECO:0007669"/>
    <property type="project" value="UniProtKB-EC"/>
</dbReference>
<keyword evidence="6 10" id="KW-0418">Kinase</keyword>
<keyword evidence="8" id="KW-0472">Membrane</keyword>
<feature type="domain" description="Signal transduction histidine kinase subgroup 2 dimerisation and phosphoacceptor" evidence="9">
    <location>
        <begin position="332"/>
        <end position="406"/>
    </location>
</feature>
<dbReference type="GO" id="GO:0005524">
    <property type="term" value="F:ATP binding"/>
    <property type="evidence" value="ECO:0007669"/>
    <property type="project" value="UniProtKB-KW"/>
</dbReference>
<evidence type="ECO:0000256" key="8">
    <source>
        <dbReference type="SAM" id="Phobius"/>
    </source>
</evidence>
<dbReference type="PANTHER" id="PTHR41523">
    <property type="entry name" value="TWO-COMPONENT SYSTEM SENSOR PROTEIN"/>
    <property type="match status" value="1"/>
</dbReference>
<proteinExistence type="predicted"/>
<feature type="transmembrane region" description="Helical" evidence="8">
    <location>
        <begin position="27"/>
        <end position="47"/>
    </location>
</feature>
<name>A0A285R3F8_9SPHN</name>
<comment type="catalytic activity">
    <reaction evidence="1">
        <text>ATP + protein L-histidine = ADP + protein N-phospho-L-histidine.</text>
        <dbReference type="EC" id="2.7.13.3"/>
    </reaction>
</comment>
<keyword evidence="8" id="KW-0812">Transmembrane</keyword>
<gene>
    <name evidence="10" type="ORF">SAMN06297144_2003</name>
</gene>
<evidence type="ECO:0000256" key="5">
    <source>
        <dbReference type="ARBA" id="ARBA00022741"/>
    </source>
</evidence>
<keyword evidence="7" id="KW-0067">ATP-binding</keyword>
<evidence type="ECO:0000313" key="10">
    <source>
        <dbReference type="EMBL" id="SOB86892.1"/>
    </source>
</evidence>
<dbReference type="EC" id="2.7.13.3" evidence="2"/>
<dbReference type="Gene3D" id="3.30.450.20">
    <property type="entry name" value="PAS domain"/>
    <property type="match status" value="1"/>
</dbReference>
<keyword evidence="5" id="KW-0547">Nucleotide-binding</keyword>
<evidence type="ECO:0000259" key="9">
    <source>
        <dbReference type="Pfam" id="PF07568"/>
    </source>
</evidence>
<evidence type="ECO:0000256" key="7">
    <source>
        <dbReference type="ARBA" id="ARBA00022840"/>
    </source>
</evidence>
<dbReference type="PANTHER" id="PTHR41523:SF8">
    <property type="entry name" value="ETHYLENE RESPONSE SENSOR PROTEIN"/>
    <property type="match status" value="1"/>
</dbReference>
<dbReference type="OrthoDB" id="9767435at2"/>
<accession>A0A285R3F8</accession>
<evidence type="ECO:0000256" key="6">
    <source>
        <dbReference type="ARBA" id="ARBA00022777"/>
    </source>
</evidence>
<evidence type="ECO:0000313" key="11">
    <source>
        <dbReference type="Proteomes" id="UP000219494"/>
    </source>
</evidence>
<evidence type="ECO:0000256" key="3">
    <source>
        <dbReference type="ARBA" id="ARBA00022553"/>
    </source>
</evidence>
<reference evidence="10 11" key="1">
    <citation type="submission" date="2017-07" db="EMBL/GenBank/DDBJ databases">
        <authorList>
            <person name="Sun Z.S."/>
            <person name="Albrecht U."/>
            <person name="Echele G."/>
            <person name="Lee C.C."/>
        </authorList>
    </citation>
    <scope>NUCLEOTIDE SEQUENCE [LARGE SCALE GENOMIC DNA]</scope>
    <source>
        <strain evidence="10 11">CGMCC 1.12672</strain>
    </source>
</reference>
<evidence type="ECO:0000256" key="1">
    <source>
        <dbReference type="ARBA" id="ARBA00000085"/>
    </source>
</evidence>
<sequence length="524" mass="56372">MTDAVSPTPPSRTGAGVVARLPTGAKLLLFLSAALLPLALIASLAAYQTTRNADLDNRTRLRVAAAEASRTLAIELLGDANAARTALGAIERDPGDAASCARLRGVFAQALSARVQFAVYDAAGRLRCGAAVRPTAPLRENDVTMVIVPHQGIALAVDGAAGRGRADLFFPIGMLEEVSRPTGFEADYALTLRDERDALELRVPRGGRFARRDRLNTTVGIGDLQLQMSAPSAPITSPVLVAMLFPFLMWALAAGLAWFVVDRLLIRPLRGLQRDIDAYQPGSVFDPVALGAFPASEINDLGDSFRKLTRTLVAHEAGLADGLVRQTKLTREVHHRVKNNLQVIASLINFHARGATGAPVQQAYATIQRRVDALAVVHRNHYAELEVNRGLGLRSVLSELSANIRATAPERSAQLGITLEIEPYFVSQDVAVAVAFLVTELVELAMSVQPTAQLRVSLAGAAEPERATLRLSSPALIEGDTLRELLAQRYGRVLEGLARQLRSRLHHDPLLGVYEITIAVLGRE</sequence>
<keyword evidence="4" id="KW-0808">Transferase</keyword>
<dbReference type="Proteomes" id="UP000219494">
    <property type="component" value="Unassembled WGS sequence"/>
</dbReference>
<dbReference type="AlphaFoldDB" id="A0A285R3F8"/>
<dbReference type="Pfam" id="PF07568">
    <property type="entry name" value="HisKA_2"/>
    <property type="match status" value="1"/>
</dbReference>
<protein>
    <recommendedName>
        <fullName evidence="2">histidine kinase</fullName>
        <ecNumber evidence="2">2.7.13.3</ecNumber>
    </recommendedName>
</protein>